<evidence type="ECO:0000256" key="10">
    <source>
        <dbReference type="ARBA" id="ARBA00023299"/>
    </source>
</evidence>
<dbReference type="InterPro" id="IPR004469">
    <property type="entry name" value="PSP"/>
</dbReference>
<dbReference type="AlphaFoldDB" id="A0A1G8E560"/>
<evidence type="ECO:0000256" key="1">
    <source>
        <dbReference type="ARBA" id="ARBA00001946"/>
    </source>
</evidence>
<evidence type="ECO:0000256" key="6">
    <source>
        <dbReference type="ARBA" id="ARBA00022605"/>
    </source>
</evidence>
<dbReference type="SFLD" id="SFLDG01136">
    <property type="entry name" value="C1.6:_Phosphoserine_Phosphatas"/>
    <property type="match status" value="1"/>
</dbReference>
<comment type="pathway">
    <text evidence="2">Amino-acid biosynthesis; L-serine biosynthesis; L-serine from 3-phospho-D-glycerate: step 3/3.</text>
</comment>
<keyword evidence="10" id="KW-0718">Serine biosynthesis</keyword>
<dbReference type="GO" id="GO:0005737">
    <property type="term" value="C:cytoplasm"/>
    <property type="evidence" value="ECO:0007669"/>
    <property type="project" value="TreeGrafter"/>
</dbReference>
<evidence type="ECO:0000256" key="5">
    <source>
        <dbReference type="ARBA" id="ARBA00015196"/>
    </source>
</evidence>
<accession>A0A1G8E560</accession>
<name>A0A1G8E560_9PROT</name>
<dbReference type="PANTHER" id="PTHR43344">
    <property type="entry name" value="PHOSPHOSERINE PHOSPHATASE"/>
    <property type="match status" value="1"/>
</dbReference>
<dbReference type="GO" id="GO:0006564">
    <property type="term" value="P:L-serine biosynthetic process"/>
    <property type="evidence" value="ECO:0007669"/>
    <property type="project" value="UniProtKB-KW"/>
</dbReference>
<dbReference type="SFLD" id="SFLDF00029">
    <property type="entry name" value="phosphoserine_phosphatase"/>
    <property type="match status" value="1"/>
</dbReference>
<dbReference type="OrthoDB" id="9792539at2"/>
<dbReference type="Gene3D" id="3.40.50.1000">
    <property type="entry name" value="HAD superfamily/HAD-like"/>
    <property type="match status" value="1"/>
</dbReference>
<dbReference type="GO" id="GO:0000287">
    <property type="term" value="F:magnesium ion binding"/>
    <property type="evidence" value="ECO:0007669"/>
    <property type="project" value="TreeGrafter"/>
</dbReference>
<keyword evidence="8" id="KW-0378">Hydrolase</keyword>
<comment type="catalytic activity">
    <reaction evidence="12">
        <text>O-phospho-L-serine + H2O = L-serine + phosphate</text>
        <dbReference type="Rhea" id="RHEA:21208"/>
        <dbReference type="ChEBI" id="CHEBI:15377"/>
        <dbReference type="ChEBI" id="CHEBI:33384"/>
        <dbReference type="ChEBI" id="CHEBI:43474"/>
        <dbReference type="ChEBI" id="CHEBI:57524"/>
        <dbReference type="EC" id="3.1.3.3"/>
    </reaction>
</comment>
<sequence length="295" mass="30840">MDSMLTLIAAPGGLDPAMVDQARRALKATSVQVGSPDWLAEGEACDLPLFETEPDMAQSVAAKALAGAPVDVVCQPVEGRRKALLVADMDSTMVTSETLDDLAARVGLKDEIAAVTARAMAGELDFAEALRARIARLAGLPESAIAETLTEVEITPGGATLIATMKANGAHCLLVSGGFTQFTGAVAARLGFDGHQANRLEIENGQLTGRVAEPILDRHSKLKALMTAAGELRLPMARTLAVGDGANDLDMLRAAGLGVAFRARPVVAETARARIDHGDLTALLYLQGYRKDAFA</sequence>
<dbReference type="InterPro" id="IPR050582">
    <property type="entry name" value="HAD-like_SerB"/>
</dbReference>
<feature type="active site" description="Nucleophile" evidence="14">
    <location>
        <position position="88"/>
    </location>
</feature>
<protein>
    <recommendedName>
        <fullName evidence="5">Phosphoserine phosphatase</fullName>
        <ecNumber evidence="4">3.1.3.3</ecNumber>
    </recommendedName>
    <alternativeName>
        <fullName evidence="11">O-phosphoserine phosphohydrolase</fullName>
    </alternativeName>
</protein>
<evidence type="ECO:0000256" key="14">
    <source>
        <dbReference type="PIRSR" id="PIRSR604469-1"/>
    </source>
</evidence>
<evidence type="ECO:0000256" key="2">
    <source>
        <dbReference type="ARBA" id="ARBA00005135"/>
    </source>
</evidence>
<dbReference type="RefSeq" id="WP_092620772.1">
    <property type="nucleotide sequence ID" value="NZ_FNCV01000009.1"/>
</dbReference>
<evidence type="ECO:0000256" key="13">
    <source>
        <dbReference type="ARBA" id="ARBA00048523"/>
    </source>
</evidence>
<dbReference type="STRING" id="83401.SAMN05421742_10939"/>
<dbReference type="InterPro" id="IPR036412">
    <property type="entry name" value="HAD-like_sf"/>
</dbReference>
<evidence type="ECO:0000313" key="16">
    <source>
        <dbReference type="Proteomes" id="UP000217076"/>
    </source>
</evidence>
<comment type="similarity">
    <text evidence="3">Belongs to the HAD-like hydrolase superfamily. SerB family.</text>
</comment>
<gene>
    <name evidence="15" type="ORF">SAMN05421742_10939</name>
</gene>
<evidence type="ECO:0000313" key="15">
    <source>
        <dbReference type="EMBL" id="SDH65076.1"/>
    </source>
</evidence>
<dbReference type="Proteomes" id="UP000217076">
    <property type="component" value="Unassembled WGS sequence"/>
</dbReference>
<organism evidence="15 16">
    <name type="scientific">Roseospirillum parvum</name>
    <dbReference type="NCBI Taxonomy" id="83401"/>
    <lineage>
        <taxon>Bacteria</taxon>
        <taxon>Pseudomonadati</taxon>
        <taxon>Pseudomonadota</taxon>
        <taxon>Alphaproteobacteria</taxon>
        <taxon>Rhodospirillales</taxon>
        <taxon>Rhodospirillaceae</taxon>
        <taxon>Roseospirillum</taxon>
    </lineage>
</organism>
<dbReference type="UniPathway" id="UPA00135">
    <property type="reaction ID" value="UER00198"/>
</dbReference>
<feature type="active site" description="Proton donor" evidence="14">
    <location>
        <position position="90"/>
    </location>
</feature>
<evidence type="ECO:0000256" key="8">
    <source>
        <dbReference type="ARBA" id="ARBA00022801"/>
    </source>
</evidence>
<dbReference type="EC" id="3.1.3.3" evidence="4"/>
<dbReference type="GO" id="GO:0036424">
    <property type="term" value="F:L-phosphoserine phosphatase activity"/>
    <property type="evidence" value="ECO:0007669"/>
    <property type="project" value="InterPro"/>
</dbReference>
<proteinExistence type="inferred from homology"/>
<dbReference type="SFLD" id="SFLDG01137">
    <property type="entry name" value="C1.6.1:_Phosphoserine_Phosphat"/>
    <property type="match status" value="1"/>
</dbReference>
<dbReference type="EMBL" id="FNCV01000009">
    <property type="protein sequence ID" value="SDH65076.1"/>
    <property type="molecule type" value="Genomic_DNA"/>
</dbReference>
<dbReference type="InterPro" id="IPR023214">
    <property type="entry name" value="HAD_sf"/>
</dbReference>
<evidence type="ECO:0000256" key="11">
    <source>
        <dbReference type="ARBA" id="ARBA00031693"/>
    </source>
</evidence>
<dbReference type="SUPFAM" id="SSF56784">
    <property type="entry name" value="HAD-like"/>
    <property type="match status" value="1"/>
</dbReference>
<evidence type="ECO:0000256" key="3">
    <source>
        <dbReference type="ARBA" id="ARBA00009184"/>
    </source>
</evidence>
<reference evidence="16" key="1">
    <citation type="submission" date="2016-10" db="EMBL/GenBank/DDBJ databases">
        <authorList>
            <person name="Varghese N."/>
            <person name="Submissions S."/>
        </authorList>
    </citation>
    <scope>NUCLEOTIDE SEQUENCE [LARGE SCALE GENOMIC DNA]</scope>
    <source>
        <strain evidence="16">930I</strain>
    </source>
</reference>
<evidence type="ECO:0000256" key="4">
    <source>
        <dbReference type="ARBA" id="ARBA00012640"/>
    </source>
</evidence>
<evidence type="ECO:0000256" key="12">
    <source>
        <dbReference type="ARBA" id="ARBA00048138"/>
    </source>
</evidence>
<evidence type="ECO:0000256" key="9">
    <source>
        <dbReference type="ARBA" id="ARBA00022842"/>
    </source>
</evidence>
<keyword evidence="6" id="KW-0028">Amino-acid biosynthesis</keyword>
<dbReference type="Pfam" id="PF12710">
    <property type="entry name" value="HAD"/>
    <property type="match status" value="1"/>
</dbReference>
<keyword evidence="9" id="KW-0460">Magnesium</keyword>
<evidence type="ECO:0000256" key="7">
    <source>
        <dbReference type="ARBA" id="ARBA00022723"/>
    </source>
</evidence>
<keyword evidence="16" id="KW-1185">Reference proteome</keyword>
<dbReference type="SFLD" id="SFLDS00003">
    <property type="entry name" value="Haloacid_Dehalogenase"/>
    <property type="match status" value="1"/>
</dbReference>
<dbReference type="PANTHER" id="PTHR43344:SF2">
    <property type="entry name" value="PHOSPHOSERINE PHOSPHATASE"/>
    <property type="match status" value="1"/>
</dbReference>
<dbReference type="NCBIfam" id="TIGR01488">
    <property type="entry name" value="HAD-SF-IB"/>
    <property type="match status" value="1"/>
</dbReference>
<dbReference type="NCBIfam" id="TIGR00338">
    <property type="entry name" value="serB"/>
    <property type="match status" value="1"/>
</dbReference>
<keyword evidence="7" id="KW-0479">Metal-binding</keyword>
<comment type="catalytic activity">
    <reaction evidence="13">
        <text>O-phospho-D-serine + H2O = D-serine + phosphate</text>
        <dbReference type="Rhea" id="RHEA:24873"/>
        <dbReference type="ChEBI" id="CHEBI:15377"/>
        <dbReference type="ChEBI" id="CHEBI:35247"/>
        <dbReference type="ChEBI" id="CHEBI:43474"/>
        <dbReference type="ChEBI" id="CHEBI:58680"/>
        <dbReference type="EC" id="3.1.3.3"/>
    </reaction>
</comment>
<comment type="cofactor">
    <cofactor evidence="1">
        <name>Mg(2+)</name>
        <dbReference type="ChEBI" id="CHEBI:18420"/>
    </cofactor>
</comment>